<keyword evidence="1" id="KW-0812">Transmembrane</keyword>
<feature type="transmembrane region" description="Helical" evidence="1">
    <location>
        <begin position="94"/>
        <end position="113"/>
    </location>
</feature>
<reference evidence="3 4" key="1">
    <citation type="submission" date="2014-04" db="EMBL/GenBank/DDBJ databases">
        <title>Evolutionary Origins and Diversification of the Mycorrhizal Mutualists.</title>
        <authorList>
            <consortium name="DOE Joint Genome Institute"/>
            <consortium name="Mycorrhizal Genomics Consortium"/>
            <person name="Kohler A."/>
            <person name="Kuo A."/>
            <person name="Nagy L.G."/>
            <person name="Floudas D."/>
            <person name="Copeland A."/>
            <person name="Barry K.W."/>
            <person name="Cichocki N."/>
            <person name="Veneault-Fourrey C."/>
            <person name="LaButti K."/>
            <person name="Lindquist E.A."/>
            <person name="Lipzen A."/>
            <person name="Lundell T."/>
            <person name="Morin E."/>
            <person name="Murat C."/>
            <person name="Riley R."/>
            <person name="Ohm R."/>
            <person name="Sun H."/>
            <person name="Tunlid A."/>
            <person name="Henrissat B."/>
            <person name="Grigoriev I.V."/>
            <person name="Hibbett D.S."/>
            <person name="Martin F."/>
        </authorList>
    </citation>
    <scope>NUCLEOTIDE SEQUENCE [LARGE SCALE GENOMIC DNA]</scope>
    <source>
        <strain evidence="3 4">FD-317 M1</strain>
    </source>
</reference>
<keyword evidence="4" id="KW-1185">Reference proteome</keyword>
<feature type="domain" description="DUF6533" evidence="2">
    <location>
        <begin position="24"/>
        <end position="65"/>
    </location>
</feature>
<gene>
    <name evidence="3" type="ORF">GYMLUDRAFT_434780</name>
</gene>
<dbReference type="AlphaFoldDB" id="A0A0D0CM64"/>
<dbReference type="HOGENOM" id="CLU_138701_0_0_1"/>
<evidence type="ECO:0000313" key="4">
    <source>
        <dbReference type="Proteomes" id="UP000053593"/>
    </source>
</evidence>
<accession>A0A0D0CM64</accession>
<dbReference type="Proteomes" id="UP000053593">
    <property type="component" value="Unassembled WGS sequence"/>
</dbReference>
<dbReference type="OrthoDB" id="3251775at2759"/>
<evidence type="ECO:0000256" key="1">
    <source>
        <dbReference type="SAM" id="Phobius"/>
    </source>
</evidence>
<keyword evidence="1" id="KW-1133">Transmembrane helix</keyword>
<dbReference type="EMBL" id="KN834762">
    <property type="protein sequence ID" value="KIK64164.1"/>
    <property type="molecule type" value="Genomic_DNA"/>
</dbReference>
<dbReference type="Pfam" id="PF20151">
    <property type="entry name" value="DUF6533"/>
    <property type="match status" value="1"/>
</dbReference>
<evidence type="ECO:0000259" key="2">
    <source>
        <dbReference type="Pfam" id="PF20151"/>
    </source>
</evidence>
<evidence type="ECO:0000313" key="3">
    <source>
        <dbReference type="EMBL" id="KIK64164.1"/>
    </source>
</evidence>
<feature type="transmembrane region" description="Helical" evidence="1">
    <location>
        <begin position="15"/>
        <end position="32"/>
    </location>
</feature>
<feature type="transmembrane region" description="Helical" evidence="1">
    <location>
        <begin position="53"/>
        <end position="74"/>
    </location>
</feature>
<sequence length="141" mass="16404">MSQLNTKDVQIQMNWTRYVGLMQFVILIYDWLITLDQEVELIWRRPSKTRLAVILFFLNRYLTLLGNIPVAVLFFWGKPIDPHNPKLGGRHFDFYVETLLALIQLNITMFFILRVTALYGGKGWVKLFLIVLGLGITCNGI</sequence>
<protein>
    <recommendedName>
        <fullName evidence="2">DUF6533 domain-containing protein</fullName>
    </recommendedName>
</protein>
<keyword evidence="1" id="KW-0472">Membrane</keyword>
<name>A0A0D0CM64_9AGAR</name>
<dbReference type="InterPro" id="IPR045340">
    <property type="entry name" value="DUF6533"/>
</dbReference>
<proteinExistence type="predicted"/>
<organism evidence="3 4">
    <name type="scientific">Collybiopsis luxurians FD-317 M1</name>
    <dbReference type="NCBI Taxonomy" id="944289"/>
    <lineage>
        <taxon>Eukaryota</taxon>
        <taxon>Fungi</taxon>
        <taxon>Dikarya</taxon>
        <taxon>Basidiomycota</taxon>
        <taxon>Agaricomycotina</taxon>
        <taxon>Agaricomycetes</taxon>
        <taxon>Agaricomycetidae</taxon>
        <taxon>Agaricales</taxon>
        <taxon>Marasmiineae</taxon>
        <taxon>Omphalotaceae</taxon>
        <taxon>Collybiopsis</taxon>
        <taxon>Collybiopsis luxurians</taxon>
    </lineage>
</organism>